<comment type="caution">
    <text evidence="1">The sequence shown here is derived from an EMBL/GenBank/DDBJ whole genome shotgun (WGS) entry which is preliminary data.</text>
</comment>
<name>A0A7X6L4N7_9NOCA</name>
<evidence type="ECO:0000313" key="1">
    <source>
        <dbReference type="EMBL" id="NKY27735.1"/>
    </source>
</evidence>
<sequence>MDLEQQVKAELLAIRKSSEGLTPATVARSPVIRGLLGAGDPQVAYNTLKHLILNADSDTGLEAATSSLGLTSDKLTHLGRLDEFGDAHGYEQRHVRRYSDKGIQQLAALIATSWTVNTVPFLDLTVYQVGPDRFVVGIETKCQHYIEMRPVQVHLYQGSTPPRTLNVDFVSAEEDIWNLTKLARPIEIHANEETSLTIVWRGELWPKFAVFLRTDISNFGIATETLANKLMIRMLPSH</sequence>
<organism evidence="1 2">
    <name type="scientific">Nocardia gamkensis</name>
    <dbReference type="NCBI Taxonomy" id="352869"/>
    <lineage>
        <taxon>Bacteria</taxon>
        <taxon>Bacillati</taxon>
        <taxon>Actinomycetota</taxon>
        <taxon>Actinomycetes</taxon>
        <taxon>Mycobacteriales</taxon>
        <taxon>Nocardiaceae</taxon>
        <taxon>Nocardia</taxon>
    </lineage>
</organism>
<reference evidence="1 2" key="1">
    <citation type="submission" date="2020-04" db="EMBL/GenBank/DDBJ databases">
        <title>MicrobeNet Type strains.</title>
        <authorList>
            <person name="Nicholson A.C."/>
        </authorList>
    </citation>
    <scope>NUCLEOTIDE SEQUENCE [LARGE SCALE GENOMIC DNA]</scope>
    <source>
        <strain evidence="1 2">DSM 44956</strain>
    </source>
</reference>
<evidence type="ECO:0000313" key="2">
    <source>
        <dbReference type="Proteomes" id="UP000540698"/>
    </source>
</evidence>
<dbReference type="EMBL" id="JAAXOS010000007">
    <property type="protein sequence ID" value="NKY27735.1"/>
    <property type="molecule type" value="Genomic_DNA"/>
</dbReference>
<gene>
    <name evidence="1" type="ORF">HGB38_16085</name>
</gene>
<keyword evidence="2" id="KW-1185">Reference proteome</keyword>
<dbReference type="AlphaFoldDB" id="A0A7X6L4N7"/>
<accession>A0A7X6L4N7</accession>
<protein>
    <submittedName>
        <fullName evidence="1">Uncharacterized protein</fullName>
    </submittedName>
</protein>
<proteinExistence type="predicted"/>
<dbReference type="RefSeq" id="WP_062969408.1">
    <property type="nucleotide sequence ID" value="NZ_JAAXOS010000007.1"/>
</dbReference>
<dbReference type="Proteomes" id="UP000540698">
    <property type="component" value="Unassembled WGS sequence"/>
</dbReference>